<reference evidence="2" key="1">
    <citation type="submission" date="2017-01" db="EMBL/GenBank/DDBJ databases">
        <authorList>
            <person name="Wang Y."/>
            <person name="White M."/>
            <person name="Kvist S."/>
            <person name="Moncalvo J.-M."/>
        </authorList>
    </citation>
    <scope>NUCLEOTIDE SEQUENCE [LARGE SCALE GENOMIC DNA]</scope>
    <source>
        <strain evidence="2">COL-18-3</strain>
    </source>
</reference>
<keyword evidence="2" id="KW-1185">Reference proteome</keyword>
<dbReference type="AlphaFoldDB" id="A0A1R1PXZ5"/>
<evidence type="ECO:0000313" key="2">
    <source>
        <dbReference type="Proteomes" id="UP000188320"/>
    </source>
</evidence>
<name>A0A1R1PXZ5_ZANCU</name>
<accession>A0A1R1PXZ5</accession>
<sequence>MNFSGREDLQAAHGDLTLYQEKVGILHQEGQSRQQGVILGDTGIVAAPDPDPFLEVLLVSIHRITNEGGQVPCAIDLEAGVIAQGVVPARAGDSGVQIVGTIATVHDSGRQAEASAERDDGTLLHPDNMRLLPSAIPRKGGFLATLTILLLD</sequence>
<evidence type="ECO:0000313" key="1">
    <source>
        <dbReference type="EMBL" id="OMH85792.1"/>
    </source>
</evidence>
<comment type="caution">
    <text evidence="1">The sequence shown here is derived from an EMBL/GenBank/DDBJ whole genome shotgun (WGS) entry which is preliminary data.</text>
</comment>
<gene>
    <name evidence="1" type="ORF">AX774_g667</name>
</gene>
<organism evidence="1 2">
    <name type="scientific">Zancudomyces culisetae</name>
    <name type="common">Gut fungus</name>
    <name type="synonym">Smittium culisetae</name>
    <dbReference type="NCBI Taxonomy" id="1213189"/>
    <lineage>
        <taxon>Eukaryota</taxon>
        <taxon>Fungi</taxon>
        <taxon>Fungi incertae sedis</taxon>
        <taxon>Zoopagomycota</taxon>
        <taxon>Kickxellomycotina</taxon>
        <taxon>Harpellomycetes</taxon>
        <taxon>Harpellales</taxon>
        <taxon>Legeriomycetaceae</taxon>
        <taxon>Zancudomyces</taxon>
    </lineage>
</organism>
<protein>
    <submittedName>
        <fullName evidence="1">Uncharacterized protein</fullName>
    </submittedName>
</protein>
<dbReference type="Proteomes" id="UP000188320">
    <property type="component" value="Unassembled WGS sequence"/>
</dbReference>
<dbReference type="EMBL" id="LSSK01000044">
    <property type="protein sequence ID" value="OMH85792.1"/>
    <property type="molecule type" value="Genomic_DNA"/>
</dbReference>
<proteinExistence type="predicted"/>